<dbReference type="SUPFAM" id="SSF58104">
    <property type="entry name" value="Methyl-accepting chemotaxis protein (MCP) signaling domain"/>
    <property type="match status" value="1"/>
</dbReference>
<dbReference type="Gene3D" id="6.10.250.3200">
    <property type="match status" value="1"/>
</dbReference>
<dbReference type="PRINTS" id="PR00260">
    <property type="entry name" value="CHEMTRNSDUCR"/>
</dbReference>
<evidence type="ECO:0000313" key="7">
    <source>
        <dbReference type="Proteomes" id="UP000218231"/>
    </source>
</evidence>
<feature type="domain" description="Methyl-accepting transducer" evidence="4">
    <location>
        <begin position="103"/>
        <end position="158"/>
    </location>
</feature>
<dbReference type="Pfam" id="PF08447">
    <property type="entry name" value="PAS_3"/>
    <property type="match status" value="1"/>
</dbReference>
<evidence type="ECO:0000256" key="1">
    <source>
        <dbReference type="ARBA" id="ARBA00023224"/>
    </source>
</evidence>
<dbReference type="GO" id="GO:0006935">
    <property type="term" value="P:chemotaxis"/>
    <property type="evidence" value="ECO:0007669"/>
    <property type="project" value="InterPro"/>
</dbReference>
<dbReference type="InterPro" id="IPR000700">
    <property type="entry name" value="PAS-assoc_C"/>
</dbReference>
<organism evidence="6 7">
    <name type="scientific">Diploscapter pachys</name>
    <dbReference type="NCBI Taxonomy" id="2018661"/>
    <lineage>
        <taxon>Eukaryota</taxon>
        <taxon>Metazoa</taxon>
        <taxon>Ecdysozoa</taxon>
        <taxon>Nematoda</taxon>
        <taxon>Chromadorea</taxon>
        <taxon>Rhabditida</taxon>
        <taxon>Rhabditina</taxon>
        <taxon>Rhabditomorpha</taxon>
        <taxon>Rhabditoidea</taxon>
        <taxon>Rhabditidae</taxon>
        <taxon>Diploscapter</taxon>
    </lineage>
</organism>
<dbReference type="EMBL" id="LIAE01006243">
    <property type="protein sequence ID" value="PAV92305.1"/>
    <property type="molecule type" value="Genomic_DNA"/>
</dbReference>
<dbReference type="PROSITE" id="PS50113">
    <property type="entry name" value="PAC"/>
    <property type="match status" value="1"/>
</dbReference>
<gene>
    <name evidence="6" type="ORF">WR25_07883</name>
</gene>
<comment type="similarity">
    <text evidence="2">Belongs to the methyl-accepting chemotaxis (MCP) protein family.</text>
</comment>
<reference evidence="6 7" key="1">
    <citation type="journal article" date="2017" name="Curr. Biol.">
        <title>Genome architecture and evolution of a unichromosomal asexual nematode.</title>
        <authorList>
            <person name="Fradin H."/>
            <person name="Zegar C."/>
            <person name="Gutwein M."/>
            <person name="Lucas J."/>
            <person name="Kovtun M."/>
            <person name="Corcoran D."/>
            <person name="Baugh L.R."/>
            <person name="Kiontke K."/>
            <person name="Gunsalus K."/>
            <person name="Fitch D.H."/>
            <person name="Piano F."/>
        </authorList>
    </citation>
    <scope>NUCLEOTIDE SEQUENCE [LARGE SCALE GENOMIC DNA]</scope>
    <source>
        <strain evidence="6">PF1309</strain>
    </source>
</reference>
<evidence type="ECO:0000259" key="5">
    <source>
        <dbReference type="PROSITE" id="PS50113"/>
    </source>
</evidence>
<evidence type="ECO:0000259" key="4">
    <source>
        <dbReference type="PROSITE" id="PS50111"/>
    </source>
</evidence>
<protein>
    <recommendedName>
        <fullName evidence="8">Methyl-accepting transducer domain-containing protein</fullName>
    </recommendedName>
</protein>
<feature type="domain" description="PAC" evidence="5">
    <location>
        <begin position="40"/>
        <end position="92"/>
    </location>
</feature>
<dbReference type="InterPro" id="IPR004089">
    <property type="entry name" value="MCPsignal_dom"/>
</dbReference>
<dbReference type="NCBIfam" id="TIGR00229">
    <property type="entry name" value="sensory_box"/>
    <property type="match status" value="1"/>
</dbReference>
<dbReference type="PROSITE" id="PS50111">
    <property type="entry name" value="CHEMOTAXIS_TRANSDUC_2"/>
    <property type="match status" value="1"/>
</dbReference>
<dbReference type="Gene3D" id="3.30.450.20">
    <property type="entry name" value="PAS domain"/>
    <property type="match status" value="1"/>
</dbReference>
<dbReference type="CDD" id="cd00130">
    <property type="entry name" value="PAS"/>
    <property type="match status" value="1"/>
</dbReference>
<dbReference type="InterPro" id="IPR000014">
    <property type="entry name" value="PAS"/>
</dbReference>
<evidence type="ECO:0000256" key="2">
    <source>
        <dbReference type="ARBA" id="ARBA00029447"/>
    </source>
</evidence>
<dbReference type="SMART" id="SM00086">
    <property type="entry name" value="PAC"/>
    <property type="match status" value="1"/>
</dbReference>
<dbReference type="Proteomes" id="UP000218231">
    <property type="component" value="Unassembled WGS sequence"/>
</dbReference>
<proteinExistence type="inferred from homology"/>
<dbReference type="InterPro" id="IPR001610">
    <property type="entry name" value="PAC"/>
</dbReference>
<accession>A0A2A2M1Z1</accession>
<evidence type="ECO:0008006" key="8">
    <source>
        <dbReference type="Google" id="ProtNLM"/>
    </source>
</evidence>
<dbReference type="Pfam" id="PF00015">
    <property type="entry name" value="MCPsignal"/>
    <property type="match status" value="1"/>
</dbReference>
<keyword evidence="1 3" id="KW-0807">Transducer</keyword>
<dbReference type="PANTHER" id="PTHR32089:SF112">
    <property type="entry name" value="LYSOZYME-LIKE PROTEIN-RELATED"/>
    <property type="match status" value="1"/>
</dbReference>
<sequence>MGFELCDLLGQHHRTLCDPAYAASPEYELFWAELRRGEFEQGEFSRRRADGSEIWMQATYNPIFDQEGVIQRVLKVASDVTRQVMLERALLANQAAMQDTMVELGAIVSDITQIAGQSNLLALNASIEAARAGDAGRGFAVVATEVKKLSGDTREATQRANYGATTAALIPSGRSVIRHAAHGGDNLPVTDRLGEELRPHGEVQVRLAEAGGRQDDLDRRPTVADARRDLDAFHAPGHIEVHVDDPDIGARLKDFDRLIDILRLDRLEPGALDHVDRLHSQDRLILDNKHRVARQRL</sequence>
<dbReference type="OrthoDB" id="10064750at2759"/>
<evidence type="ECO:0000256" key="3">
    <source>
        <dbReference type="PROSITE-ProRule" id="PRU00284"/>
    </source>
</evidence>
<dbReference type="PANTHER" id="PTHR32089">
    <property type="entry name" value="METHYL-ACCEPTING CHEMOTAXIS PROTEIN MCPB"/>
    <property type="match status" value="1"/>
</dbReference>
<dbReference type="SUPFAM" id="SSF55785">
    <property type="entry name" value="PYP-like sensor domain (PAS domain)"/>
    <property type="match status" value="1"/>
</dbReference>
<dbReference type="AlphaFoldDB" id="A0A2A2M1Z1"/>
<dbReference type="STRING" id="2018661.A0A2A2M1Z1"/>
<evidence type="ECO:0000313" key="6">
    <source>
        <dbReference type="EMBL" id="PAV92305.1"/>
    </source>
</evidence>
<keyword evidence="7" id="KW-1185">Reference proteome</keyword>
<dbReference type="InterPro" id="IPR004090">
    <property type="entry name" value="Chemotax_Me-accpt_rcpt"/>
</dbReference>
<dbReference type="GO" id="GO:0016020">
    <property type="term" value="C:membrane"/>
    <property type="evidence" value="ECO:0007669"/>
    <property type="project" value="InterPro"/>
</dbReference>
<dbReference type="GO" id="GO:0007165">
    <property type="term" value="P:signal transduction"/>
    <property type="evidence" value="ECO:0007669"/>
    <property type="project" value="UniProtKB-KW"/>
</dbReference>
<dbReference type="GO" id="GO:0004888">
    <property type="term" value="F:transmembrane signaling receptor activity"/>
    <property type="evidence" value="ECO:0007669"/>
    <property type="project" value="InterPro"/>
</dbReference>
<dbReference type="InterPro" id="IPR013655">
    <property type="entry name" value="PAS_fold_3"/>
</dbReference>
<comment type="caution">
    <text evidence="6">The sequence shown here is derived from an EMBL/GenBank/DDBJ whole genome shotgun (WGS) entry which is preliminary data.</text>
</comment>
<dbReference type="InterPro" id="IPR035965">
    <property type="entry name" value="PAS-like_dom_sf"/>
</dbReference>
<name>A0A2A2M1Z1_9BILA</name>